<sequence>MNPNEQPEPIRPKCALSNGTWDQVFDEEKGEWVCPPDPFKTAEEESA</sequence>
<reference evidence="2 3" key="1">
    <citation type="submission" date="2016-10" db="EMBL/GenBank/DDBJ databases">
        <authorList>
            <person name="de Groot N.N."/>
        </authorList>
    </citation>
    <scope>NUCLEOTIDE SEQUENCE [LARGE SCALE GENOMIC DNA]</scope>
    <source>
        <strain evidence="2 3">CGMCC 4.5598</strain>
    </source>
</reference>
<gene>
    <name evidence="2" type="ORF">SAMN05421811_1165</name>
</gene>
<accession>A0A1I0LFU6</accession>
<organism evidence="2 3">
    <name type="scientific">Nonomuraea wenchangensis</name>
    <dbReference type="NCBI Taxonomy" id="568860"/>
    <lineage>
        <taxon>Bacteria</taxon>
        <taxon>Bacillati</taxon>
        <taxon>Actinomycetota</taxon>
        <taxon>Actinomycetes</taxon>
        <taxon>Streptosporangiales</taxon>
        <taxon>Streptosporangiaceae</taxon>
        <taxon>Nonomuraea</taxon>
    </lineage>
</organism>
<evidence type="ECO:0000313" key="2">
    <source>
        <dbReference type="EMBL" id="SEU38691.1"/>
    </source>
</evidence>
<dbReference type="STRING" id="568860.SAMN05421811_1165"/>
<dbReference type="Proteomes" id="UP000199361">
    <property type="component" value="Unassembled WGS sequence"/>
</dbReference>
<dbReference type="AlphaFoldDB" id="A0A1I0LFU6"/>
<keyword evidence="3" id="KW-1185">Reference proteome</keyword>
<feature type="region of interest" description="Disordered" evidence="1">
    <location>
        <begin position="26"/>
        <end position="47"/>
    </location>
</feature>
<dbReference type="RefSeq" id="WP_177241055.1">
    <property type="nucleotide sequence ID" value="NZ_FOHX01000016.1"/>
</dbReference>
<proteinExistence type="predicted"/>
<protein>
    <submittedName>
        <fullName evidence="2">Uncharacterized protein</fullName>
    </submittedName>
</protein>
<evidence type="ECO:0000313" key="3">
    <source>
        <dbReference type="Proteomes" id="UP000199361"/>
    </source>
</evidence>
<evidence type="ECO:0000256" key="1">
    <source>
        <dbReference type="SAM" id="MobiDB-lite"/>
    </source>
</evidence>
<dbReference type="EMBL" id="FOHX01000016">
    <property type="protein sequence ID" value="SEU38691.1"/>
    <property type="molecule type" value="Genomic_DNA"/>
</dbReference>
<name>A0A1I0LFU6_9ACTN</name>